<evidence type="ECO:0000259" key="1">
    <source>
        <dbReference type="Pfam" id="PF11823"/>
    </source>
</evidence>
<protein>
    <submittedName>
        <fullName evidence="2">DUF3343 domain-containing protein</fullName>
    </submittedName>
</protein>
<dbReference type="RefSeq" id="WP_154270988.1">
    <property type="nucleotide sequence ID" value="NZ_WKZA01000168.1"/>
</dbReference>
<dbReference type="Pfam" id="PF11823">
    <property type="entry name" value="Se_S_carrier"/>
    <property type="match status" value="1"/>
</dbReference>
<dbReference type="AlphaFoldDB" id="A0A7K0IEA6"/>
<dbReference type="Proteomes" id="UP000462865">
    <property type="component" value="Unassembled WGS sequence"/>
</dbReference>
<gene>
    <name evidence="2" type="ORF">GKG38_15385</name>
</gene>
<comment type="caution">
    <text evidence="2">The sequence shown here is derived from an EMBL/GenBank/DDBJ whole genome shotgun (WGS) entry which is preliminary data.</text>
</comment>
<accession>A0A7K0IEA6</accession>
<sequence>SGAPVDCYVLFRGHTDGLALFGALKGTGVDARISPTPRAARAECGMSLLVSCDDEERIRAVAQACGAHIEGVARLPRQIRPDRDRYC</sequence>
<evidence type="ECO:0000313" key="2">
    <source>
        <dbReference type="EMBL" id="MSA96409.1"/>
    </source>
</evidence>
<feature type="non-terminal residue" evidence="2">
    <location>
        <position position="1"/>
    </location>
</feature>
<reference evidence="2 3" key="1">
    <citation type="journal article" date="2019" name="Nat. Med.">
        <title>A library of human gut bacterial isolates paired with longitudinal multiomics data enables mechanistic microbiome research.</title>
        <authorList>
            <person name="Poyet M."/>
            <person name="Groussin M."/>
            <person name="Gibbons S.M."/>
            <person name="Avila-Pacheco J."/>
            <person name="Jiang X."/>
            <person name="Kearney S.M."/>
            <person name="Perrotta A.R."/>
            <person name="Berdy B."/>
            <person name="Zhao S."/>
            <person name="Lieberman T.D."/>
            <person name="Swanson P.K."/>
            <person name="Smith M."/>
            <person name="Roesemann S."/>
            <person name="Alexander J.E."/>
            <person name="Rich S.A."/>
            <person name="Livny J."/>
            <person name="Vlamakis H."/>
            <person name="Clish C."/>
            <person name="Bullock K."/>
            <person name="Deik A."/>
            <person name="Scott J."/>
            <person name="Pierce K.A."/>
            <person name="Xavier R.J."/>
            <person name="Alm E.J."/>
        </authorList>
    </citation>
    <scope>NUCLEOTIDE SEQUENCE [LARGE SCALE GENOMIC DNA]</scope>
    <source>
        <strain evidence="2 3">BIOML-A1</strain>
    </source>
</reference>
<proteinExistence type="predicted"/>
<evidence type="ECO:0000313" key="3">
    <source>
        <dbReference type="Proteomes" id="UP000462865"/>
    </source>
</evidence>
<dbReference type="InterPro" id="IPR021778">
    <property type="entry name" value="Se/S_carrier-like"/>
</dbReference>
<organism evidence="2 3">
    <name type="scientific">Gordonibacter urolithinfaciens</name>
    <dbReference type="NCBI Taxonomy" id="1335613"/>
    <lineage>
        <taxon>Bacteria</taxon>
        <taxon>Bacillati</taxon>
        <taxon>Actinomycetota</taxon>
        <taxon>Coriobacteriia</taxon>
        <taxon>Eggerthellales</taxon>
        <taxon>Eggerthellaceae</taxon>
        <taxon>Gordonibacter</taxon>
    </lineage>
</organism>
<dbReference type="EMBL" id="WKZA01000168">
    <property type="protein sequence ID" value="MSA96409.1"/>
    <property type="molecule type" value="Genomic_DNA"/>
</dbReference>
<feature type="domain" description="Putative Se/S carrier protein-like" evidence="1">
    <location>
        <begin position="6"/>
        <end position="72"/>
    </location>
</feature>
<name>A0A7K0IEA6_9ACTN</name>